<keyword evidence="2" id="KW-1185">Reference proteome</keyword>
<sequence>MRKRTKVGKCKLCLETKELNFEHIPPRSAFNKETKYYILEQTEYYKKAKEYTFENLKPKTRKEQGGIGEYSFCIDCNGYLGSKYVRTYKDFAHIAMNIIQSNDKNIKAFQFDISDINLLKFLKQITAIFIASNNFVFTECYPELLEFVKNEKLMELSEKYRFYMYLNNEGQNRNGTIHYTNLHGAICEFTFSPFGFVLSLDNPNQLMKLTEITSFKDYDKNKEMKNSMIILNKYPTYYPFPMDYRSEKELKGST</sequence>
<dbReference type="AlphaFoldDB" id="A4C320"/>
<evidence type="ECO:0000313" key="1">
    <source>
        <dbReference type="EMBL" id="EAR11491.1"/>
    </source>
</evidence>
<dbReference type="RefSeq" id="WP_004569842.1">
    <property type="nucleotide sequence ID" value="NZ_CH724148.1"/>
</dbReference>
<dbReference type="EMBL" id="AAOG01000006">
    <property type="protein sequence ID" value="EAR11491.1"/>
    <property type="molecule type" value="Genomic_DNA"/>
</dbReference>
<dbReference type="eggNOG" id="ENOG502ZBIZ">
    <property type="taxonomic scope" value="Bacteria"/>
</dbReference>
<proteinExistence type="predicted"/>
<name>A4C320_9FLAO</name>
<protein>
    <recommendedName>
        <fullName evidence="3">HNH endonuclease 5 domain-containing protein</fullName>
    </recommendedName>
</protein>
<evidence type="ECO:0000313" key="2">
    <source>
        <dbReference type="Proteomes" id="UP000003053"/>
    </source>
</evidence>
<reference evidence="1 2" key="1">
    <citation type="submission" date="2006-02" db="EMBL/GenBank/DDBJ databases">
        <authorList>
            <person name="Murray A."/>
            <person name="Staley J."/>
            <person name="Ferriera S."/>
            <person name="Johnson J."/>
            <person name="Kravitz S."/>
            <person name="Halpern A."/>
            <person name="Remington K."/>
            <person name="Beeson K."/>
            <person name="Tran B."/>
            <person name="Rogers Y.-H."/>
            <person name="Friedman R."/>
            <person name="Venter J.C."/>
        </authorList>
    </citation>
    <scope>NUCLEOTIDE SEQUENCE [LARGE SCALE GENOMIC DNA]</scope>
    <source>
        <strain evidence="1 2">23-P</strain>
    </source>
</reference>
<dbReference type="Proteomes" id="UP000003053">
    <property type="component" value="Unassembled WGS sequence"/>
</dbReference>
<organism evidence="1 2">
    <name type="scientific">Polaribacter irgensii 23-P</name>
    <dbReference type="NCBI Taxonomy" id="313594"/>
    <lineage>
        <taxon>Bacteria</taxon>
        <taxon>Pseudomonadati</taxon>
        <taxon>Bacteroidota</taxon>
        <taxon>Flavobacteriia</taxon>
        <taxon>Flavobacteriales</taxon>
        <taxon>Flavobacteriaceae</taxon>
    </lineage>
</organism>
<comment type="caution">
    <text evidence="1">The sequence shown here is derived from an EMBL/GenBank/DDBJ whole genome shotgun (WGS) entry which is preliminary data.</text>
</comment>
<dbReference type="OrthoDB" id="8446601at2"/>
<gene>
    <name evidence="1" type="ORF">PI23P_06106</name>
</gene>
<dbReference type="HOGENOM" id="CLU_1092855_0_0_10"/>
<accession>A4C320</accession>
<evidence type="ECO:0008006" key="3">
    <source>
        <dbReference type="Google" id="ProtNLM"/>
    </source>
</evidence>